<organism evidence="2 3">
    <name type="scientific">Trichoderma guizhouense</name>
    <dbReference type="NCBI Taxonomy" id="1491466"/>
    <lineage>
        <taxon>Eukaryota</taxon>
        <taxon>Fungi</taxon>
        <taxon>Dikarya</taxon>
        <taxon>Ascomycota</taxon>
        <taxon>Pezizomycotina</taxon>
        <taxon>Sordariomycetes</taxon>
        <taxon>Hypocreomycetidae</taxon>
        <taxon>Hypocreales</taxon>
        <taxon>Hypocreaceae</taxon>
        <taxon>Trichoderma</taxon>
    </lineage>
</organism>
<keyword evidence="3" id="KW-1185">Reference proteome</keyword>
<dbReference type="EMBL" id="LVVK01000013">
    <property type="protein sequence ID" value="OPB42714.1"/>
    <property type="molecule type" value="Genomic_DNA"/>
</dbReference>
<evidence type="ECO:0000313" key="3">
    <source>
        <dbReference type="Proteomes" id="UP000191004"/>
    </source>
</evidence>
<gene>
    <name evidence="2" type="ORF">A0O28_0038350</name>
</gene>
<dbReference type="Proteomes" id="UP000191004">
    <property type="component" value="Unassembled WGS sequence"/>
</dbReference>
<comment type="caution">
    <text evidence="2">The sequence shown here is derived from an EMBL/GenBank/DDBJ whole genome shotgun (WGS) entry which is preliminary data.</text>
</comment>
<proteinExistence type="predicted"/>
<feature type="region of interest" description="Disordered" evidence="1">
    <location>
        <begin position="1"/>
        <end position="38"/>
    </location>
</feature>
<evidence type="ECO:0000313" key="2">
    <source>
        <dbReference type="EMBL" id="OPB42714.1"/>
    </source>
</evidence>
<evidence type="ECO:0000256" key="1">
    <source>
        <dbReference type="SAM" id="MobiDB-lite"/>
    </source>
</evidence>
<feature type="region of interest" description="Disordered" evidence="1">
    <location>
        <begin position="91"/>
        <end position="127"/>
    </location>
</feature>
<reference evidence="2 3" key="1">
    <citation type="submission" date="2016-04" db="EMBL/GenBank/DDBJ databases">
        <title>Multiple horizontal gene transfer events from other fungi enriched the ability of the initially mycotrophic fungus Trichoderma (Ascomycota) to feed on dead plant biomass.</title>
        <authorList>
            <person name="Atanasova L."/>
            <person name="Chenthamara K."/>
            <person name="Zhang J."/>
            <person name="Grujic M."/>
            <person name="Henrissat B."/>
            <person name="Kuo A."/>
            <person name="Aertz A."/>
            <person name="Salamov A."/>
            <person name="Lipzen A."/>
            <person name="Labutti K."/>
            <person name="Barry K."/>
            <person name="Miao Y."/>
            <person name="Rahimi M.J."/>
            <person name="Shen Q."/>
            <person name="Grigoriev I.V."/>
            <person name="Kubicek C.P."/>
            <person name="Druzhinina I.S."/>
        </authorList>
    </citation>
    <scope>NUCLEOTIDE SEQUENCE [LARGE SCALE GENOMIC DNA]</scope>
    <source>
        <strain evidence="2 3">NJAU 4742</strain>
    </source>
</reference>
<dbReference type="PANTHER" id="PTHR40618:SF1">
    <property type="entry name" value="B-ZIP TRANSCRIPTION FACTOR (EUROFUNG)"/>
    <property type="match status" value="1"/>
</dbReference>
<sequence>MSSAEEQSTANSRRIRSRIAQQAYRKRHKEKFDSSQKRAQDLQVAAQRACTVFTDLTSSLIRSGVIPKDTDLSTEVLNAIKEFRHVAKVVDGESQRSGSGDVDQPPEEDLDNPKAPEAMSLDDHMDSTRASAIQPDLEKGKNTIHFESQSASTHHQLSQSAYPQQLDDRILISPSYFALEFAINGEPSSIGSRLLRQTLSSGYEALRGNFGHATDLGFRIFGLTLSFRNRDDILSEFQWWLGPGQSLASRLKQARNYPGVPTSDTYLSVEDVVVLLHDVGIVNWQDDILEFSNSLSLLHNPESNDVFNPLTGHGSGLLNTDTYISQSYSTSHSESAWRRVPALQAFNFNSLMGNLSKEEDNGKEAHTQTFPSLQENRRTGIPISILLQSLANISVCLSIGPGYPQQEVKSLIYAAISGVPIQ</sequence>
<feature type="compositionally biased region" description="Polar residues" evidence="1">
    <location>
        <begin position="1"/>
        <end position="12"/>
    </location>
</feature>
<name>A0A1T3CNQ6_9HYPO</name>
<protein>
    <recommendedName>
        <fullName evidence="4">BZIP domain-containing protein</fullName>
    </recommendedName>
</protein>
<dbReference type="CDD" id="cd14688">
    <property type="entry name" value="bZIP_YAP"/>
    <property type="match status" value="1"/>
</dbReference>
<dbReference type="AlphaFoldDB" id="A0A1T3CNQ6"/>
<evidence type="ECO:0008006" key="4">
    <source>
        <dbReference type="Google" id="ProtNLM"/>
    </source>
</evidence>
<accession>A0A1T3CNQ6</accession>
<dbReference type="PANTHER" id="PTHR40618">
    <property type="entry name" value="B-ZIP TRANSCRIPTION FACTOR (EUROFUNG)-RELATED"/>
    <property type="match status" value="1"/>
</dbReference>
<dbReference type="OrthoDB" id="3555317at2759"/>